<evidence type="ECO:0000256" key="7">
    <source>
        <dbReference type="RuleBase" id="RU000461"/>
    </source>
</evidence>
<evidence type="ECO:0000256" key="4">
    <source>
        <dbReference type="ARBA" id="ARBA00022723"/>
    </source>
</evidence>
<dbReference type="Pfam" id="PF00067">
    <property type="entry name" value="p450"/>
    <property type="match status" value="2"/>
</dbReference>
<evidence type="ECO:0000256" key="2">
    <source>
        <dbReference type="ARBA" id="ARBA00010617"/>
    </source>
</evidence>
<dbReference type="OMA" id="ICNARQS"/>
<evidence type="ECO:0000256" key="6">
    <source>
        <dbReference type="PIRSR" id="PIRSR602401-1"/>
    </source>
</evidence>
<gene>
    <name evidence="8" type="ORF">CTHT_0062330</name>
</gene>
<feature type="binding site" description="axial binding residue" evidence="6">
    <location>
        <position position="331"/>
    </location>
    <ligand>
        <name>heme</name>
        <dbReference type="ChEBI" id="CHEBI:30413"/>
    </ligand>
    <ligandPart>
        <name>Fe</name>
        <dbReference type="ChEBI" id="CHEBI:18248"/>
    </ligandPart>
</feature>
<dbReference type="Proteomes" id="UP000008066">
    <property type="component" value="Unassembled WGS sequence"/>
</dbReference>
<evidence type="ECO:0000256" key="5">
    <source>
        <dbReference type="ARBA" id="ARBA00023004"/>
    </source>
</evidence>
<organism evidence="9">
    <name type="scientific">Chaetomium thermophilum (strain DSM 1495 / CBS 144.50 / IMI 039719)</name>
    <name type="common">Thermochaetoides thermophila</name>
    <dbReference type="NCBI Taxonomy" id="759272"/>
    <lineage>
        <taxon>Eukaryota</taxon>
        <taxon>Fungi</taxon>
        <taxon>Dikarya</taxon>
        <taxon>Ascomycota</taxon>
        <taxon>Pezizomycotina</taxon>
        <taxon>Sordariomycetes</taxon>
        <taxon>Sordariomycetidae</taxon>
        <taxon>Sordariales</taxon>
        <taxon>Chaetomiaceae</taxon>
        <taxon>Thermochaetoides</taxon>
    </lineage>
</organism>
<dbReference type="AlphaFoldDB" id="G0SE40"/>
<dbReference type="InterPro" id="IPR036396">
    <property type="entry name" value="Cyt_P450_sf"/>
</dbReference>
<dbReference type="PRINTS" id="PR00463">
    <property type="entry name" value="EP450I"/>
</dbReference>
<dbReference type="Gene3D" id="1.10.630.10">
    <property type="entry name" value="Cytochrome P450"/>
    <property type="match status" value="1"/>
</dbReference>
<dbReference type="SUPFAM" id="SSF48264">
    <property type="entry name" value="Cytochrome P450"/>
    <property type="match status" value="1"/>
</dbReference>
<dbReference type="eggNOG" id="KOG0158">
    <property type="taxonomic scope" value="Eukaryota"/>
</dbReference>
<dbReference type="GO" id="GO:0020037">
    <property type="term" value="F:heme binding"/>
    <property type="evidence" value="ECO:0007669"/>
    <property type="project" value="InterPro"/>
</dbReference>
<comment type="cofactor">
    <cofactor evidence="1 6">
        <name>heme</name>
        <dbReference type="ChEBI" id="CHEBI:30413"/>
    </cofactor>
</comment>
<evidence type="ECO:0000256" key="1">
    <source>
        <dbReference type="ARBA" id="ARBA00001971"/>
    </source>
</evidence>
<comment type="similarity">
    <text evidence="2 7">Belongs to the cytochrome P450 family.</text>
</comment>
<dbReference type="GO" id="GO:0005506">
    <property type="term" value="F:iron ion binding"/>
    <property type="evidence" value="ECO:0007669"/>
    <property type="project" value="InterPro"/>
</dbReference>
<keyword evidence="7" id="KW-0560">Oxidoreductase</keyword>
<dbReference type="GO" id="GO:0004497">
    <property type="term" value="F:monooxygenase activity"/>
    <property type="evidence" value="ECO:0007669"/>
    <property type="project" value="UniProtKB-KW"/>
</dbReference>
<sequence>MRWALNIIGYVGFGLRLIWPGQELPSDLDPNAGQIRQIVSIMVLPTLALKILPFKWAREAYEGKINFLQYMNEFLHDKIEEAKRGGPQKEGMDIMGQLVQSKYGRNASPASESKDGVPNILNDSEIIGNAFIMIVAGHETTANTLHFALLELANNPGTQRRMQRDIDNLFNGADPSTWDYERSINALMASYTGAVVNETLRMMPPVTGIPKVVNPECDQRITINGREHVLPAGVSCALQIVCAQRNPRWWPTRPSERTGKPNDMDDFLPERWYRSRDELRGAKREGTVVDDVAVPEDKTDYGGFQGSDTSAALYRPVRGSYAPFSDGPRSCLGRRIAMVEMNAVLAVIFQKYSIELAVDDWASDEEVAKMSPAERRAVYARAQERSRQLLREADSVLTLKLHGGRHVPVRFVKRGCERFVADPELV</sequence>
<dbReference type="InterPro" id="IPR017972">
    <property type="entry name" value="Cyt_P450_CS"/>
</dbReference>
<dbReference type="PANTHER" id="PTHR24305:SF166">
    <property type="entry name" value="CYTOCHROME P450 12A4, MITOCHONDRIAL-RELATED"/>
    <property type="match status" value="1"/>
</dbReference>
<dbReference type="GeneID" id="18260271"/>
<dbReference type="InterPro" id="IPR001128">
    <property type="entry name" value="Cyt_P450"/>
</dbReference>
<accession>G0SE40</accession>
<proteinExistence type="inferred from homology"/>
<dbReference type="PROSITE" id="PS00086">
    <property type="entry name" value="CYTOCHROME_P450"/>
    <property type="match status" value="1"/>
</dbReference>
<dbReference type="EMBL" id="GL988046">
    <property type="protein sequence ID" value="EGS18217.1"/>
    <property type="molecule type" value="Genomic_DNA"/>
</dbReference>
<dbReference type="InterPro" id="IPR050121">
    <property type="entry name" value="Cytochrome_P450_monoxygenase"/>
</dbReference>
<dbReference type="HOGENOM" id="CLU_001570_25_2_1"/>
<protein>
    <submittedName>
        <fullName evidence="8">Putative cytochrome P450 protein</fullName>
    </submittedName>
</protein>
<keyword evidence="5 6" id="KW-0408">Iron</keyword>
<dbReference type="STRING" id="759272.G0SE40"/>
<keyword evidence="7" id="KW-0503">Monooxygenase</keyword>
<name>G0SE40_CHATD</name>
<keyword evidence="4 6" id="KW-0479">Metal-binding</keyword>
<dbReference type="GO" id="GO:0016705">
    <property type="term" value="F:oxidoreductase activity, acting on paired donors, with incorporation or reduction of molecular oxygen"/>
    <property type="evidence" value="ECO:0007669"/>
    <property type="project" value="InterPro"/>
</dbReference>
<dbReference type="KEGG" id="cthr:CTHT_0062330"/>
<keyword evidence="9" id="KW-1185">Reference proteome</keyword>
<evidence type="ECO:0000313" key="9">
    <source>
        <dbReference type="Proteomes" id="UP000008066"/>
    </source>
</evidence>
<dbReference type="InterPro" id="IPR002401">
    <property type="entry name" value="Cyt_P450_E_grp-I"/>
</dbReference>
<reference evidence="8 9" key="1">
    <citation type="journal article" date="2011" name="Cell">
        <title>Insight into structure and assembly of the nuclear pore complex by utilizing the genome of a eukaryotic thermophile.</title>
        <authorList>
            <person name="Amlacher S."/>
            <person name="Sarges P."/>
            <person name="Flemming D."/>
            <person name="van Noort V."/>
            <person name="Kunze R."/>
            <person name="Devos D.P."/>
            <person name="Arumugam M."/>
            <person name="Bork P."/>
            <person name="Hurt E."/>
        </authorList>
    </citation>
    <scope>NUCLEOTIDE SEQUENCE [LARGE SCALE GENOMIC DNA]</scope>
    <source>
        <strain evidence="9">DSM 1495 / CBS 144.50 / IMI 039719</strain>
    </source>
</reference>
<keyword evidence="3 6" id="KW-0349">Heme</keyword>
<dbReference type="PRINTS" id="PR00385">
    <property type="entry name" value="P450"/>
</dbReference>
<dbReference type="OrthoDB" id="1470350at2759"/>
<evidence type="ECO:0000256" key="3">
    <source>
        <dbReference type="ARBA" id="ARBA00022617"/>
    </source>
</evidence>
<dbReference type="PANTHER" id="PTHR24305">
    <property type="entry name" value="CYTOCHROME P450"/>
    <property type="match status" value="1"/>
</dbReference>
<evidence type="ECO:0000313" key="8">
    <source>
        <dbReference type="EMBL" id="EGS18217.1"/>
    </source>
</evidence>
<dbReference type="RefSeq" id="XP_006696548.1">
    <property type="nucleotide sequence ID" value="XM_006696485.1"/>
</dbReference>